<keyword evidence="6" id="KW-1185">Reference proteome</keyword>
<feature type="compositionally biased region" description="Basic residues" evidence="3">
    <location>
        <begin position="237"/>
        <end position="249"/>
    </location>
</feature>
<evidence type="ECO:0000256" key="1">
    <source>
        <dbReference type="ARBA" id="ARBA00004123"/>
    </source>
</evidence>
<comment type="subcellular location">
    <subcellularLocation>
        <location evidence="1">Nucleus</location>
    </subcellularLocation>
</comment>
<evidence type="ECO:0000256" key="2">
    <source>
        <dbReference type="ARBA" id="ARBA00023242"/>
    </source>
</evidence>
<evidence type="ECO:0000313" key="6">
    <source>
        <dbReference type="Proteomes" id="UP000283269"/>
    </source>
</evidence>
<dbReference type="Proteomes" id="UP000283269">
    <property type="component" value="Unassembled WGS sequence"/>
</dbReference>
<feature type="compositionally biased region" description="Basic and acidic residues" evidence="3">
    <location>
        <begin position="284"/>
        <end position="311"/>
    </location>
</feature>
<comment type="caution">
    <text evidence="5">The sequence shown here is derived from an EMBL/GenBank/DDBJ whole genome shotgun (WGS) entry which is preliminary data.</text>
</comment>
<feature type="compositionally biased region" description="Polar residues" evidence="3">
    <location>
        <begin position="381"/>
        <end position="397"/>
    </location>
</feature>
<dbReference type="InParanoid" id="A0A409WI63"/>
<feature type="compositionally biased region" description="Basic and acidic residues" evidence="3">
    <location>
        <begin position="521"/>
        <end position="532"/>
    </location>
</feature>
<dbReference type="STRING" id="93625.A0A409WI63"/>
<feature type="compositionally biased region" description="Pro residues" evidence="3">
    <location>
        <begin position="1"/>
        <end position="15"/>
    </location>
</feature>
<feature type="compositionally biased region" description="Basic and acidic residues" evidence="3">
    <location>
        <begin position="344"/>
        <end position="380"/>
    </location>
</feature>
<sequence>MSPLPSPAPQPPPSISLPVKHKQKPLTVGIAAGAEDAKYHAKYKELKRKVKDIESDNDKLHFKVLQAKLSIRRMKMERAVLYERLSVVPPSPNMQDRHPLPPTHPVAGGPAHQLSSRPLPGSHHHREMHDHLSSMDPDQTHISQEHIRSQGTLRLGHGPDGRSAPTMDNSAVALSPHMNVRSPRRISAHDSSRHHLPPMPQISSAHPHQYESGRGQSHSNSHASPPLHHAHPSSSHSRNRSHSSSHSRSQHVPPQSYRDGPGQHQHYPESLPSVHQPMHSPPPSERERPRRGEAHEYAGSHTDPHAYDRHQTHLPLSPRAHPSDARSSGRIHSHQRLGPGTYITRDEFQDKRSDLEREREWEREHEREHGRNRDYSRSREISSYQMHSPPHSVQRSRSQIDRADYDPHMPPRGREESAYYHDSQVSSGYPRLTRSDTPGSGSASGSGAGVADVPSRPDSRSQYYERDRARSYRLRPVSQPNEDIDFVHEDSRSQSRADGGAVGVGGGGGNFPMSEQSRPSLDSRKRTRHDMEVDSDNDVVDGPSGGGSLYSSGRLQEDRGSKRYHREHPRRSADTHEDSRMGPP</sequence>
<feature type="compositionally biased region" description="Gly residues" evidence="3">
    <location>
        <begin position="500"/>
        <end position="510"/>
    </location>
</feature>
<dbReference type="EMBL" id="NHYD01003424">
    <property type="protein sequence ID" value="PPQ78207.1"/>
    <property type="molecule type" value="Genomic_DNA"/>
</dbReference>
<name>A0A409WI63_PSICY</name>
<dbReference type="InterPro" id="IPR056513">
    <property type="entry name" value="INO80F"/>
</dbReference>
<feature type="region of interest" description="Disordered" evidence="3">
    <location>
        <begin position="1"/>
        <end position="22"/>
    </location>
</feature>
<dbReference type="OrthoDB" id="10070927at2759"/>
<feature type="compositionally biased region" description="Low complexity" evidence="3">
    <location>
        <begin position="217"/>
        <end position="236"/>
    </location>
</feature>
<feature type="compositionally biased region" description="Basic and acidic residues" evidence="3">
    <location>
        <begin position="570"/>
        <end position="584"/>
    </location>
</feature>
<protein>
    <recommendedName>
        <fullName evidence="4">INO80 complex subunit F domain-containing protein</fullName>
    </recommendedName>
</protein>
<reference evidence="5 6" key="1">
    <citation type="journal article" date="2018" name="Evol. Lett.">
        <title>Horizontal gene cluster transfer increased hallucinogenic mushroom diversity.</title>
        <authorList>
            <person name="Reynolds H.T."/>
            <person name="Vijayakumar V."/>
            <person name="Gluck-Thaler E."/>
            <person name="Korotkin H.B."/>
            <person name="Matheny P.B."/>
            <person name="Slot J.C."/>
        </authorList>
    </citation>
    <scope>NUCLEOTIDE SEQUENCE [LARGE SCALE GENOMIC DNA]</scope>
    <source>
        <strain evidence="5 6">2631</strain>
    </source>
</reference>
<keyword evidence="2" id="KW-0539">Nucleus</keyword>
<organism evidence="5 6">
    <name type="scientific">Psilocybe cyanescens</name>
    <dbReference type="NCBI Taxonomy" id="93625"/>
    <lineage>
        <taxon>Eukaryota</taxon>
        <taxon>Fungi</taxon>
        <taxon>Dikarya</taxon>
        <taxon>Basidiomycota</taxon>
        <taxon>Agaricomycotina</taxon>
        <taxon>Agaricomycetes</taxon>
        <taxon>Agaricomycetidae</taxon>
        <taxon>Agaricales</taxon>
        <taxon>Agaricineae</taxon>
        <taxon>Strophariaceae</taxon>
        <taxon>Psilocybe</taxon>
    </lineage>
</organism>
<feature type="domain" description="INO80 complex subunit F" evidence="4">
    <location>
        <begin position="39"/>
        <end position="85"/>
    </location>
</feature>
<feature type="region of interest" description="Disordered" evidence="3">
    <location>
        <begin position="91"/>
        <end position="144"/>
    </location>
</feature>
<dbReference type="AlphaFoldDB" id="A0A409WI63"/>
<dbReference type="GO" id="GO:0005634">
    <property type="term" value="C:nucleus"/>
    <property type="evidence" value="ECO:0007669"/>
    <property type="project" value="UniProtKB-SubCell"/>
</dbReference>
<dbReference type="Pfam" id="PF24245">
    <property type="entry name" value="INO80F"/>
    <property type="match status" value="1"/>
</dbReference>
<accession>A0A409WI63</accession>
<gene>
    <name evidence="5" type="ORF">CVT25_015526</name>
</gene>
<evidence type="ECO:0000313" key="5">
    <source>
        <dbReference type="EMBL" id="PPQ78207.1"/>
    </source>
</evidence>
<feature type="compositionally biased region" description="Basic and acidic residues" evidence="3">
    <location>
        <begin position="485"/>
        <end position="495"/>
    </location>
</feature>
<evidence type="ECO:0000256" key="3">
    <source>
        <dbReference type="SAM" id="MobiDB-lite"/>
    </source>
</evidence>
<feature type="compositionally biased region" description="Basic and acidic residues" evidence="3">
    <location>
        <begin position="455"/>
        <end position="470"/>
    </location>
</feature>
<feature type="region of interest" description="Disordered" evidence="3">
    <location>
        <begin position="176"/>
        <end position="584"/>
    </location>
</feature>
<evidence type="ECO:0000259" key="4">
    <source>
        <dbReference type="Pfam" id="PF24245"/>
    </source>
</evidence>
<proteinExistence type="predicted"/>
<feature type="compositionally biased region" description="Basic and acidic residues" evidence="3">
    <location>
        <begin position="398"/>
        <end position="419"/>
    </location>
</feature>